<comment type="caution">
    <text evidence="2">The sequence shown here is derived from an EMBL/GenBank/DDBJ whole genome shotgun (WGS) entry which is preliminary data.</text>
</comment>
<reference evidence="2 3" key="1">
    <citation type="journal article" date="2023" name="Plant Dis.">
        <title>First Report of Diplodia intermedia Causing Canker and Dieback Diseases on Apple Trees in Canada.</title>
        <authorList>
            <person name="Ellouze W."/>
            <person name="Ilyukhin E."/>
            <person name="Sulman M."/>
            <person name="Ali S."/>
        </authorList>
    </citation>
    <scope>NUCLEOTIDE SEQUENCE [LARGE SCALE GENOMIC DNA]</scope>
    <source>
        <strain evidence="2 3">M45-28</strain>
    </source>
</reference>
<accession>A0ABR3TN62</accession>
<feature type="signal peptide" evidence="1">
    <location>
        <begin position="1"/>
        <end position="21"/>
    </location>
</feature>
<gene>
    <name evidence="2" type="ORF">SLS58_006655</name>
</gene>
<name>A0ABR3TN62_9PEZI</name>
<evidence type="ECO:0000313" key="3">
    <source>
        <dbReference type="Proteomes" id="UP001521184"/>
    </source>
</evidence>
<keyword evidence="1" id="KW-0732">Signal</keyword>
<feature type="chain" id="PRO_5045715977" evidence="1">
    <location>
        <begin position="22"/>
        <end position="174"/>
    </location>
</feature>
<evidence type="ECO:0000313" key="2">
    <source>
        <dbReference type="EMBL" id="KAL1640832.1"/>
    </source>
</evidence>
<evidence type="ECO:0000256" key="1">
    <source>
        <dbReference type="SAM" id="SignalP"/>
    </source>
</evidence>
<organism evidence="2 3">
    <name type="scientific">Diplodia intermedia</name>
    <dbReference type="NCBI Taxonomy" id="856260"/>
    <lineage>
        <taxon>Eukaryota</taxon>
        <taxon>Fungi</taxon>
        <taxon>Dikarya</taxon>
        <taxon>Ascomycota</taxon>
        <taxon>Pezizomycotina</taxon>
        <taxon>Dothideomycetes</taxon>
        <taxon>Dothideomycetes incertae sedis</taxon>
        <taxon>Botryosphaeriales</taxon>
        <taxon>Botryosphaeriaceae</taxon>
        <taxon>Diplodia</taxon>
    </lineage>
</organism>
<dbReference type="EMBL" id="JAKEKT020000046">
    <property type="protein sequence ID" value="KAL1640832.1"/>
    <property type="molecule type" value="Genomic_DNA"/>
</dbReference>
<keyword evidence="3" id="KW-1185">Reference proteome</keyword>
<dbReference type="Proteomes" id="UP001521184">
    <property type="component" value="Unassembled WGS sequence"/>
</dbReference>
<sequence length="174" mass="18088">MHNILSTTLCLGAAAAGLAAAAPTTVAADGKTFSIWADYSRCSDATALSLQILDFAATSGTADPTASRQTTGEDLVRLTAPFRGSVTLLEPGRMGPYRQQSVTVELFEDGAVSGNATFVPGAKVRSWDLVKWGGGEGEGLWPDEVETTDAVQGTAGSVVTAVKGDSLFLEWCTR</sequence>
<protein>
    <submittedName>
        <fullName evidence="2">Uncharacterized protein</fullName>
    </submittedName>
</protein>
<proteinExistence type="predicted"/>